<dbReference type="InterPro" id="IPR017016">
    <property type="entry name" value="UCP033595"/>
</dbReference>
<sequence length="103" mass="12116">MYSMYLEGLQEVNITENKALKLEYYITEDKSYDNYHQSLSAYGIKIINQIKEDETLYFEVETIKKISYSKEQIKKAIDILKRNRVTPIGAIEVIDEIITQITE</sequence>
<gene>
    <name evidence="1" type="ORF">EDC19_2162</name>
</gene>
<evidence type="ECO:0000313" key="1">
    <source>
        <dbReference type="EMBL" id="TCK92427.1"/>
    </source>
</evidence>
<proteinExistence type="predicted"/>
<organism evidence="1 2">
    <name type="scientific">Natranaerovirga hydrolytica</name>
    <dbReference type="NCBI Taxonomy" id="680378"/>
    <lineage>
        <taxon>Bacteria</taxon>
        <taxon>Bacillati</taxon>
        <taxon>Bacillota</taxon>
        <taxon>Clostridia</taxon>
        <taxon>Lachnospirales</taxon>
        <taxon>Natranaerovirgaceae</taxon>
        <taxon>Natranaerovirga</taxon>
    </lineage>
</organism>
<evidence type="ECO:0000313" key="2">
    <source>
        <dbReference type="Proteomes" id="UP000294545"/>
    </source>
</evidence>
<name>A0A4R1MJ22_9FIRM</name>
<dbReference type="Pfam" id="PF20124">
    <property type="entry name" value="DUF6514"/>
    <property type="match status" value="1"/>
</dbReference>
<reference evidence="1 2" key="1">
    <citation type="submission" date="2019-03" db="EMBL/GenBank/DDBJ databases">
        <title>Genomic Encyclopedia of Type Strains, Phase IV (KMG-IV): sequencing the most valuable type-strain genomes for metagenomic binning, comparative biology and taxonomic classification.</title>
        <authorList>
            <person name="Goeker M."/>
        </authorList>
    </citation>
    <scope>NUCLEOTIDE SEQUENCE [LARGE SCALE GENOMIC DNA]</scope>
    <source>
        <strain evidence="1 2">DSM 24176</strain>
    </source>
</reference>
<comment type="caution">
    <text evidence="1">The sequence shown here is derived from an EMBL/GenBank/DDBJ whole genome shotgun (WGS) entry which is preliminary data.</text>
</comment>
<dbReference type="RefSeq" id="WP_132282863.1">
    <property type="nucleotide sequence ID" value="NZ_SMGQ01000014.1"/>
</dbReference>
<accession>A0A4R1MJ22</accession>
<dbReference type="EMBL" id="SMGQ01000014">
    <property type="protein sequence ID" value="TCK92427.1"/>
    <property type="molecule type" value="Genomic_DNA"/>
</dbReference>
<protein>
    <submittedName>
        <fullName evidence="1">Uncharacterized protein</fullName>
    </submittedName>
</protein>
<keyword evidence="2" id="KW-1185">Reference proteome</keyword>
<dbReference type="Proteomes" id="UP000294545">
    <property type="component" value="Unassembled WGS sequence"/>
</dbReference>
<dbReference type="AlphaFoldDB" id="A0A4R1MJ22"/>